<protein>
    <submittedName>
        <fullName evidence="2">V4R domain-containing protein</fullName>
    </submittedName>
</protein>
<evidence type="ECO:0000313" key="2">
    <source>
        <dbReference type="EMBL" id="MEQ2564548.1"/>
    </source>
</evidence>
<sequence length="177" mass="20199">MENIFLADKKPISLEEYLQYDQNSRGNLGDELPVMVYRMLEYSMKDELIRRFGKETQIDIFRQAGKKAGEYFAKQFLDMSLPLDQFVGSLQRKLQELKIGVLRIEDVNEETGKIILTVSDDADCSGLPVLGETVCNYDEGFISGILSLYSGKTYEAIEVDCWATGDRVCRFHAEIKD</sequence>
<dbReference type="SMART" id="SM00989">
    <property type="entry name" value="V4R"/>
    <property type="match status" value="1"/>
</dbReference>
<dbReference type="PANTHER" id="PTHR35090:SF2">
    <property type="entry name" value="ARSR FAMILY TRANSCRIPTIONAL REGULATOR"/>
    <property type="match status" value="1"/>
</dbReference>
<proteinExistence type="predicted"/>
<keyword evidence="3" id="KW-1185">Reference proteome</keyword>
<gene>
    <name evidence="2" type="ORF">WMO41_15480</name>
</gene>
<dbReference type="EMBL" id="JBBMFJ010000054">
    <property type="protein sequence ID" value="MEQ2564548.1"/>
    <property type="molecule type" value="Genomic_DNA"/>
</dbReference>
<comment type="caution">
    <text evidence="2">The sequence shown here is derived from an EMBL/GenBank/DDBJ whole genome shotgun (WGS) entry which is preliminary data.</text>
</comment>
<evidence type="ECO:0000259" key="1">
    <source>
        <dbReference type="SMART" id="SM00989"/>
    </source>
</evidence>
<evidence type="ECO:0000313" key="3">
    <source>
        <dbReference type="Proteomes" id="UP001437460"/>
    </source>
</evidence>
<dbReference type="RefSeq" id="WP_349230531.1">
    <property type="nucleotide sequence ID" value="NZ_JBBMFJ010000054.1"/>
</dbReference>
<dbReference type="Gene3D" id="3.30.1380.20">
    <property type="entry name" value="Trafficking protein particle complex subunit 3"/>
    <property type="match status" value="1"/>
</dbReference>
<dbReference type="InterPro" id="IPR004096">
    <property type="entry name" value="V4R"/>
</dbReference>
<name>A0ABV1HRE8_9FIRM</name>
<dbReference type="SUPFAM" id="SSF111126">
    <property type="entry name" value="Ligand-binding domain in the NO signalling and Golgi transport"/>
    <property type="match status" value="1"/>
</dbReference>
<feature type="domain" description="4-vinyl reductase 4VR" evidence="1">
    <location>
        <begin position="113"/>
        <end position="175"/>
    </location>
</feature>
<dbReference type="Proteomes" id="UP001437460">
    <property type="component" value="Unassembled WGS sequence"/>
</dbReference>
<organism evidence="2 3">
    <name type="scientific">Ventrimonas faecis</name>
    <dbReference type="NCBI Taxonomy" id="3133170"/>
    <lineage>
        <taxon>Bacteria</taxon>
        <taxon>Bacillati</taxon>
        <taxon>Bacillota</taxon>
        <taxon>Clostridia</taxon>
        <taxon>Lachnospirales</taxon>
        <taxon>Lachnospiraceae</taxon>
        <taxon>Ventrimonas</taxon>
    </lineage>
</organism>
<accession>A0ABV1HRE8</accession>
<reference evidence="2 3" key="1">
    <citation type="submission" date="2024-03" db="EMBL/GenBank/DDBJ databases">
        <title>Human intestinal bacterial collection.</title>
        <authorList>
            <person name="Pauvert C."/>
            <person name="Hitch T.C.A."/>
            <person name="Clavel T."/>
        </authorList>
    </citation>
    <scope>NUCLEOTIDE SEQUENCE [LARGE SCALE GENOMIC DNA]</scope>
    <source>
        <strain evidence="2 3">CLA-AP-H27</strain>
    </source>
</reference>
<dbReference type="Pfam" id="PF02830">
    <property type="entry name" value="V4R"/>
    <property type="match status" value="1"/>
</dbReference>
<dbReference type="InterPro" id="IPR024096">
    <property type="entry name" value="NO_sig/Golgi_transp_ligand-bd"/>
</dbReference>
<dbReference type="PANTHER" id="PTHR35090">
    <property type="entry name" value="DNA-DIRECTED RNA POLYMERASE SUBUNIT I"/>
    <property type="match status" value="1"/>
</dbReference>